<gene>
    <name evidence="2" type="ORF">V5799_016500</name>
</gene>
<evidence type="ECO:0000256" key="1">
    <source>
        <dbReference type="SAM" id="SignalP"/>
    </source>
</evidence>
<keyword evidence="3" id="KW-1185">Reference proteome</keyword>
<organism evidence="2 3">
    <name type="scientific">Amblyomma americanum</name>
    <name type="common">Lone star tick</name>
    <dbReference type="NCBI Taxonomy" id="6943"/>
    <lineage>
        <taxon>Eukaryota</taxon>
        <taxon>Metazoa</taxon>
        <taxon>Ecdysozoa</taxon>
        <taxon>Arthropoda</taxon>
        <taxon>Chelicerata</taxon>
        <taxon>Arachnida</taxon>
        <taxon>Acari</taxon>
        <taxon>Parasitiformes</taxon>
        <taxon>Ixodida</taxon>
        <taxon>Ixodoidea</taxon>
        <taxon>Ixodidae</taxon>
        <taxon>Amblyomminae</taxon>
        <taxon>Amblyomma</taxon>
    </lineage>
</organism>
<sequence length="99" mass="11159">MIAVVLLLLLSFSLVQGARTDKKPKCKLTFNIPASPCKEFCVTRRFAYFIPIGKIVNKTDNTPCKRFLSRIEGHCEKGKCVMGGVLGFLIKFTPFRRFG</sequence>
<protein>
    <recommendedName>
        <fullName evidence="4">Secreted protein</fullName>
    </recommendedName>
</protein>
<reference evidence="2 3" key="1">
    <citation type="journal article" date="2023" name="Arcadia Sci">
        <title>De novo assembly of a long-read Amblyomma americanum tick genome.</title>
        <authorList>
            <person name="Chou S."/>
            <person name="Poskanzer K.E."/>
            <person name="Rollins M."/>
            <person name="Thuy-Boun P.S."/>
        </authorList>
    </citation>
    <scope>NUCLEOTIDE SEQUENCE [LARGE SCALE GENOMIC DNA]</scope>
    <source>
        <strain evidence="2">F_SG_1</strain>
        <tissue evidence="2">Salivary glands</tissue>
    </source>
</reference>
<dbReference type="AlphaFoldDB" id="A0AAQ4F675"/>
<dbReference type="EMBL" id="JARKHS020006962">
    <property type="protein sequence ID" value="KAK8782158.1"/>
    <property type="molecule type" value="Genomic_DNA"/>
</dbReference>
<feature type="chain" id="PRO_5043021228" description="Secreted protein" evidence="1">
    <location>
        <begin position="18"/>
        <end position="99"/>
    </location>
</feature>
<keyword evidence="1" id="KW-0732">Signal</keyword>
<evidence type="ECO:0000313" key="2">
    <source>
        <dbReference type="EMBL" id="KAK8782158.1"/>
    </source>
</evidence>
<comment type="caution">
    <text evidence="2">The sequence shown here is derived from an EMBL/GenBank/DDBJ whole genome shotgun (WGS) entry which is preliminary data.</text>
</comment>
<proteinExistence type="predicted"/>
<name>A0AAQ4F675_AMBAM</name>
<feature type="signal peptide" evidence="1">
    <location>
        <begin position="1"/>
        <end position="17"/>
    </location>
</feature>
<dbReference type="Proteomes" id="UP001321473">
    <property type="component" value="Unassembled WGS sequence"/>
</dbReference>
<evidence type="ECO:0000313" key="3">
    <source>
        <dbReference type="Proteomes" id="UP001321473"/>
    </source>
</evidence>
<accession>A0AAQ4F675</accession>
<evidence type="ECO:0008006" key="4">
    <source>
        <dbReference type="Google" id="ProtNLM"/>
    </source>
</evidence>